<dbReference type="Proteomes" id="UP000181998">
    <property type="component" value="Unassembled WGS sequence"/>
</dbReference>
<evidence type="ECO:0000259" key="1">
    <source>
        <dbReference type="Pfam" id="PF12770"/>
    </source>
</evidence>
<accession>A0A1H9A1D6</accession>
<dbReference type="Proteomes" id="UP000182882">
    <property type="component" value="Unassembled WGS sequence"/>
</dbReference>
<evidence type="ECO:0000313" key="5">
    <source>
        <dbReference type="Proteomes" id="UP000182882"/>
    </source>
</evidence>
<organism evidence="3 4">
    <name type="scientific">Nitrosomonas ureae</name>
    <dbReference type="NCBI Taxonomy" id="44577"/>
    <lineage>
        <taxon>Bacteria</taxon>
        <taxon>Pseudomonadati</taxon>
        <taxon>Pseudomonadota</taxon>
        <taxon>Betaproteobacteria</taxon>
        <taxon>Nitrosomonadales</taxon>
        <taxon>Nitrosomonadaceae</taxon>
        <taxon>Nitrosomonas</taxon>
    </lineage>
</organism>
<gene>
    <name evidence="2" type="ORF">SAMN05216406_11756</name>
    <name evidence="3" type="ORF">SAMN05421510_100252</name>
</gene>
<name>A0A1H9A1D6_9PROT</name>
<evidence type="ECO:0000313" key="4">
    <source>
        <dbReference type="Proteomes" id="UP000181998"/>
    </source>
</evidence>
<sequence>MCRNLLLDCKQLIDVANTSFVNIGSNFELRPGDNSRSFLLLGKNTILTMAEVYDENLDFSGADLVTLSACDTAMGEDNALPRILPHKRIDGKYSDRLSKRLNSGIIKSSDFLPR</sequence>
<dbReference type="STRING" id="44577.ATY38_11540"/>
<reference evidence="3 4" key="2">
    <citation type="submission" date="2016-10" db="EMBL/GenBank/DDBJ databases">
        <authorList>
            <person name="de Groot N.N."/>
        </authorList>
    </citation>
    <scope>NUCLEOTIDE SEQUENCE [LARGE SCALE GENOMIC DNA]</scope>
    <source>
        <strain evidence="2">Nm10</strain>
        <strain evidence="3 4">Nm9</strain>
    </source>
</reference>
<dbReference type="EMBL" id="FOFX01000002">
    <property type="protein sequence ID" value="SEP70297.1"/>
    <property type="molecule type" value="Genomic_DNA"/>
</dbReference>
<dbReference type="EMBL" id="FNLN01000017">
    <property type="protein sequence ID" value="SDU01980.1"/>
    <property type="molecule type" value="Genomic_DNA"/>
</dbReference>
<dbReference type="Pfam" id="PF12770">
    <property type="entry name" value="CHAT"/>
    <property type="match status" value="1"/>
</dbReference>
<evidence type="ECO:0000313" key="3">
    <source>
        <dbReference type="EMBL" id="SEP70297.1"/>
    </source>
</evidence>
<proteinExistence type="predicted"/>
<feature type="domain" description="CHAT" evidence="1">
    <location>
        <begin position="31"/>
        <end position="76"/>
    </location>
</feature>
<protein>
    <submittedName>
        <fullName evidence="3">CHAT domain-containing protein</fullName>
    </submittedName>
</protein>
<keyword evidence="5" id="KW-1185">Reference proteome</keyword>
<dbReference type="OrthoDB" id="8549434at2"/>
<reference evidence="5" key="1">
    <citation type="submission" date="2016-10" db="EMBL/GenBank/DDBJ databases">
        <authorList>
            <person name="Varghese N."/>
            <person name="Submissions S."/>
        </authorList>
    </citation>
    <scope>NUCLEOTIDE SEQUENCE [LARGE SCALE GENOMIC DNA]</scope>
    <source>
        <strain evidence="5">Nm10</strain>
    </source>
</reference>
<dbReference type="AlphaFoldDB" id="A0A1H9A1D6"/>
<dbReference type="InterPro" id="IPR024983">
    <property type="entry name" value="CHAT_dom"/>
</dbReference>
<evidence type="ECO:0000313" key="2">
    <source>
        <dbReference type="EMBL" id="SDU01980.1"/>
    </source>
</evidence>